<keyword evidence="1" id="KW-0472">Membrane</keyword>
<evidence type="ECO:0000259" key="2">
    <source>
        <dbReference type="Pfam" id="PF12508"/>
    </source>
</evidence>
<sequence length="407" mass="45474">MKIDFKQPKYILPIIMLPFLCLLFYGYKSFSKDGPAEPVQGLSGIQSEIGKVSEQIQKKPIDSKLDASRETYKRANDGYTAIKGLELEVEESSQIKTLYNEEEKRLLDSIDNALKSAGLYSGKPETGNSIPSVLPQLSRQQSFSKEDEELLNAINQLEGKKTQVPANKYEDPMELFKAQMAVIDSISKANDPAYQELQLKEKENQPVAKETENAVYRVQKSEGSATLFNTVTREKKGKFIEAIIDQDIKSGTLGARLRIRLLDDILIGNAIVGRGTYLYALISGYEAQRVKLTISSVMINDRIFPIKLSIYDVDGMEGLYVPASAFREFSKELGGNTTGGMNLTMQPNSDELSQLYMSALQRMFTSTSQAVSKSIKKNKANIKYGTSVYLIDTNELQENGKMIQNQN</sequence>
<organism evidence="3 4">
    <name type="scientific">Algoriphagus boritolerans DSM 17298 = JCM 18970</name>
    <dbReference type="NCBI Taxonomy" id="1120964"/>
    <lineage>
        <taxon>Bacteria</taxon>
        <taxon>Pseudomonadati</taxon>
        <taxon>Bacteroidota</taxon>
        <taxon>Cytophagia</taxon>
        <taxon>Cytophagales</taxon>
        <taxon>Cyclobacteriaceae</taxon>
        <taxon>Algoriphagus</taxon>
    </lineage>
</organism>
<dbReference type="InterPro" id="IPR055407">
    <property type="entry name" value="TraM_C"/>
</dbReference>
<dbReference type="RefSeq" id="WP_103923818.1">
    <property type="nucleotide sequence ID" value="NZ_FNVR01000004.1"/>
</dbReference>
<accession>A0A1H5UAK7</accession>
<keyword evidence="1" id="KW-1133">Transmembrane helix</keyword>
<protein>
    <submittedName>
        <fullName evidence="3">Bacteroides conjugative transposon TraM protein</fullName>
    </submittedName>
</protein>
<evidence type="ECO:0000313" key="3">
    <source>
        <dbReference type="EMBL" id="SEF72070.1"/>
    </source>
</evidence>
<dbReference type="AlphaFoldDB" id="A0A1H5UAK7"/>
<feature type="transmembrane region" description="Helical" evidence="1">
    <location>
        <begin position="10"/>
        <end position="27"/>
    </location>
</feature>
<keyword evidence="1" id="KW-0812">Transmembrane</keyword>
<name>A0A1H5UAK7_9BACT</name>
<gene>
    <name evidence="3" type="ORF">SAMN03080598_01150</name>
</gene>
<evidence type="ECO:0000256" key="1">
    <source>
        <dbReference type="SAM" id="Phobius"/>
    </source>
</evidence>
<keyword evidence="4" id="KW-1185">Reference proteome</keyword>
<dbReference type="OrthoDB" id="1453786at2"/>
<dbReference type="Proteomes" id="UP000236736">
    <property type="component" value="Unassembled WGS sequence"/>
</dbReference>
<reference evidence="4" key="1">
    <citation type="submission" date="2016-10" db="EMBL/GenBank/DDBJ databases">
        <authorList>
            <person name="Varghese N."/>
            <person name="Submissions S."/>
        </authorList>
    </citation>
    <scope>NUCLEOTIDE SEQUENCE [LARGE SCALE GENOMIC DNA]</scope>
    <source>
        <strain evidence="4">DSM 17298</strain>
    </source>
</reference>
<dbReference type="STRING" id="1120964.GCA_001313265_02955"/>
<dbReference type="Pfam" id="PF12508">
    <property type="entry name" value="Transposon_TraM"/>
    <property type="match status" value="1"/>
</dbReference>
<evidence type="ECO:0000313" key="4">
    <source>
        <dbReference type="Proteomes" id="UP000236736"/>
    </source>
</evidence>
<proteinExistence type="predicted"/>
<feature type="domain" description="Conjugative transposon TraM C-terminal" evidence="2">
    <location>
        <begin position="240"/>
        <end position="390"/>
    </location>
</feature>
<dbReference type="EMBL" id="FNVR01000004">
    <property type="protein sequence ID" value="SEF72070.1"/>
    <property type="molecule type" value="Genomic_DNA"/>
</dbReference>
<dbReference type="NCBIfam" id="TIGR03779">
    <property type="entry name" value="Bac_Flav_CT_M"/>
    <property type="match status" value="1"/>
</dbReference>
<dbReference type="InterPro" id="IPR022187">
    <property type="entry name" value="Conjug_transposon_TraM"/>
</dbReference>